<evidence type="ECO:0000313" key="2">
    <source>
        <dbReference type="WBParaSite" id="ACRNAN_scaffold9612.g8608.t1"/>
    </source>
</evidence>
<accession>A0A914EMV9</accession>
<dbReference type="Proteomes" id="UP000887540">
    <property type="component" value="Unplaced"/>
</dbReference>
<dbReference type="WBParaSite" id="ACRNAN_scaffold9612.g8608.t1">
    <property type="protein sequence ID" value="ACRNAN_scaffold9612.g8608.t1"/>
    <property type="gene ID" value="ACRNAN_scaffold9612.g8608"/>
</dbReference>
<dbReference type="AlphaFoldDB" id="A0A914EMV9"/>
<sequence>MDMNMEKLIQVLRFSVVKGILIECFCSDVYNLFAHLNENQIVLRVGLIWIKMACDYSKPVDIRIQHHSNPPDFSLDYERLQVLMNCIEADEIELMLSRRQMKLYDRSLPIVNPMTGVQVITTIWNRRYQENIVYEMDFKDRLQQIWT</sequence>
<organism evidence="1 2">
    <name type="scientific">Acrobeloides nanus</name>
    <dbReference type="NCBI Taxonomy" id="290746"/>
    <lineage>
        <taxon>Eukaryota</taxon>
        <taxon>Metazoa</taxon>
        <taxon>Ecdysozoa</taxon>
        <taxon>Nematoda</taxon>
        <taxon>Chromadorea</taxon>
        <taxon>Rhabditida</taxon>
        <taxon>Tylenchina</taxon>
        <taxon>Cephalobomorpha</taxon>
        <taxon>Cephaloboidea</taxon>
        <taxon>Cephalobidae</taxon>
        <taxon>Acrobeloides</taxon>
    </lineage>
</organism>
<evidence type="ECO:0000313" key="1">
    <source>
        <dbReference type="Proteomes" id="UP000887540"/>
    </source>
</evidence>
<protein>
    <submittedName>
        <fullName evidence="2">Uncharacterized protein</fullName>
    </submittedName>
</protein>
<reference evidence="2" key="1">
    <citation type="submission" date="2022-11" db="UniProtKB">
        <authorList>
            <consortium name="WormBaseParasite"/>
        </authorList>
    </citation>
    <scope>IDENTIFICATION</scope>
</reference>
<keyword evidence="1" id="KW-1185">Reference proteome</keyword>
<proteinExistence type="predicted"/>
<name>A0A914EMV9_9BILA</name>